<accession>A0AAV4UYP2</accession>
<evidence type="ECO:0000313" key="2">
    <source>
        <dbReference type="Proteomes" id="UP001054837"/>
    </source>
</evidence>
<reference evidence="1 2" key="1">
    <citation type="submission" date="2021-06" db="EMBL/GenBank/DDBJ databases">
        <title>Caerostris darwini draft genome.</title>
        <authorList>
            <person name="Kono N."/>
            <person name="Arakawa K."/>
        </authorList>
    </citation>
    <scope>NUCLEOTIDE SEQUENCE [LARGE SCALE GENOMIC DNA]</scope>
</reference>
<dbReference type="EMBL" id="BPLQ01012140">
    <property type="protein sequence ID" value="GIY62858.1"/>
    <property type="molecule type" value="Genomic_DNA"/>
</dbReference>
<dbReference type="Proteomes" id="UP001054837">
    <property type="component" value="Unassembled WGS sequence"/>
</dbReference>
<proteinExistence type="predicted"/>
<dbReference type="AlphaFoldDB" id="A0AAV4UYP2"/>
<evidence type="ECO:0000313" key="1">
    <source>
        <dbReference type="EMBL" id="GIY62858.1"/>
    </source>
</evidence>
<organism evidence="1 2">
    <name type="scientific">Caerostris darwini</name>
    <dbReference type="NCBI Taxonomy" id="1538125"/>
    <lineage>
        <taxon>Eukaryota</taxon>
        <taxon>Metazoa</taxon>
        <taxon>Ecdysozoa</taxon>
        <taxon>Arthropoda</taxon>
        <taxon>Chelicerata</taxon>
        <taxon>Arachnida</taxon>
        <taxon>Araneae</taxon>
        <taxon>Araneomorphae</taxon>
        <taxon>Entelegynae</taxon>
        <taxon>Araneoidea</taxon>
        <taxon>Araneidae</taxon>
        <taxon>Caerostris</taxon>
    </lineage>
</organism>
<protein>
    <submittedName>
        <fullName evidence="1">Uncharacterized protein</fullName>
    </submittedName>
</protein>
<gene>
    <name evidence="1" type="ORF">CDAR_231341</name>
</gene>
<comment type="caution">
    <text evidence="1">The sequence shown here is derived from an EMBL/GenBank/DDBJ whole genome shotgun (WGS) entry which is preliminary data.</text>
</comment>
<keyword evidence="2" id="KW-1185">Reference proteome</keyword>
<name>A0AAV4UYP2_9ARAC</name>
<sequence>MQQGESCKHSPRDLPLRSRWLTANKKKPELTADQTLAAPKCHALFFTAMVLGCSKQPTERFPHKKKREATENIEFFHLGYKLTKLF</sequence>